<evidence type="ECO:0000313" key="2">
    <source>
        <dbReference type="EMBL" id="ROO82940.1"/>
    </source>
</evidence>
<protein>
    <submittedName>
        <fullName evidence="2">Uncharacterized protein</fullName>
    </submittedName>
</protein>
<accession>A0A3N1CNQ1</accession>
<feature type="region of interest" description="Disordered" evidence="1">
    <location>
        <begin position="63"/>
        <end position="85"/>
    </location>
</feature>
<comment type="caution">
    <text evidence="2">The sequence shown here is derived from an EMBL/GenBank/DDBJ whole genome shotgun (WGS) entry which is preliminary data.</text>
</comment>
<reference evidence="2 3" key="1">
    <citation type="submission" date="2018-11" db="EMBL/GenBank/DDBJ databases">
        <title>Sequencing the genomes of 1000 actinobacteria strains.</title>
        <authorList>
            <person name="Klenk H.-P."/>
        </authorList>
    </citation>
    <scope>NUCLEOTIDE SEQUENCE [LARGE SCALE GENOMIC DNA]</scope>
    <source>
        <strain evidence="2 3">DSM 44254</strain>
    </source>
</reference>
<dbReference type="EMBL" id="RJKE01000001">
    <property type="protein sequence ID" value="ROO82940.1"/>
    <property type="molecule type" value="Genomic_DNA"/>
</dbReference>
<evidence type="ECO:0000313" key="3">
    <source>
        <dbReference type="Proteomes" id="UP000272400"/>
    </source>
</evidence>
<dbReference type="OrthoDB" id="3538741at2"/>
<dbReference type="Proteomes" id="UP000272400">
    <property type="component" value="Unassembled WGS sequence"/>
</dbReference>
<proteinExistence type="predicted"/>
<dbReference type="AlphaFoldDB" id="A0A3N1CNQ1"/>
<keyword evidence="3" id="KW-1185">Reference proteome</keyword>
<dbReference type="RefSeq" id="WP_123661897.1">
    <property type="nucleotide sequence ID" value="NZ_RJKE01000001.1"/>
</dbReference>
<organism evidence="2 3">
    <name type="scientific">Actinocorallia herbida</name>
    <dbReference type="NCBI Taxonomy" id="58109"/>
    <lineage>
        <taxon>Bacteria</taxon>
        <taxon>Bacillati</taxon>
        <taxon>Actinomycetota</taxon>
        <taxon>Actinomycetes</taxon>
        <taxon>Streptosporangiales</taxon>
        <taxon>Thermomonosporaceae</taxon>
        <taxon>Actinocorallia</taxon>
    </lineage>
</organism>
<gene>
    <name evidence="2" type="ORF">EDD29_0427</name>
</gene>
<sequence>MSRSAHNPSVLEALAYLRLRFPATTIWFGNHTRSFWALTETGFIEAPTPVALVQALQRTFPTRGTAPVPRLRPYARPPHRRPIAA</sequence>
<name>A0A3N1CNQ1_9ACTN</name>
<evidence type="ECO:0000256" key="1">
    <source>
        <dbReference type="SAM" id="MobiDB-lite"/>
    </source>
</evidence>